<sequence>MTRSVMTMRWEHVLFLHWPVEPARIRETLPDGLAVATHDGRAWLGVVAFTMPEIRPAASPVGFGFHEVNLRTYVRPSGGGPQGVYFYNLDAAD</sequence>
<comment type="caution">
    <text evidence="1">The sequence shown here is derived from an EMBL/GenBank/DDBJ whole genome shotgun (WGS) entry which is preliminary data.</text>
</comment>
<feature type="non-terminal residue" evidence="1">
    <location>
        <position position="93"/>
    </location>
</feature>
<accession>A0ABD5S5P4</accession>
<name>A0ABD5S5P4_9EURY</name>
<dbReference type="InterPro" id="IPR023375">
    <property type="entry name" value="ADC_dom_sf"/>
</dbReference>
<dbReference type="SUPFAM" id="SSF160104">
    <property type="entry name" value="Acetoacetate decarboxylase-like"/>
    <property type="match status" value="1"/>
</dbReference>
<gene>
    <name evidence="1" type="ORF">ACFQE1_21345</name>
</gene>
<evidence type="ECO:0000313" key="1">
    <source>
        <dbReference type="EMBL" id="MFC6726872.1"/>
    </source>
</evidence>
<protein>
    <submittedName>
        <fullName evidence="1">DUF2071 domain-containing protein</fullName>
    </submittedName>
</protein>
<keyword evidence="2" id="KW-1185">Reference proteome</keyword>
<dbReference type="Proteomes" id="UP001596328">
    <property type="component" value="Unassembled WGS sequence"/>
</dbReference>
<dbReference type="Pfam" id="PF09844">
    <property type="entry name" value="DUF2071"/>
    <property type="match status" value="1"/>
</dbReference>
<proteinExistence type="predicted"/>
<organism evidence="1 2">
    <name type="scientific">Halobium palmae</name>
    <dbReference type="NCBI Taxonomy" id="1776492"/>
    <lineage>
        <taxon>Archaea</taxon>
        <taxon>Methanobacteriati</taxon>
        <taxon>Methanobacteriota</taxon>
        <taxon>Stenosarchaea group</taxon>
        <taxon>Halobacteria</taxon>
        <taxon>Halobacteriales</taxon>
        <taxon>Haloferacaceae</taxon>
        <taxon>Halobium</taxon>
    </lineage>
</organism>
<dbReference type="EMBL" id="JBHSWU010001468">
    <property type="protein sequence ID" value="MFC6726872.1"/>
    <property type="molecule type" value="Genomic_DNA"/>
</dbReference>
<reference evidence="1 2" key="1">
    <citation type="journal article" date="2019" name="Int. J. Syst. Evol. Microbiol.">
        <title>The Global Catalogue of Microorganisms (GCM) 10K type strain sequencing project: providing services to taxonomists for standard genome sequencing and annotation.</title>
        <authorList>
            <consortium name="The Broad Institute Genomics Platform"/>
            <consortium name="The Broad Institute Genome Sequencing Center for Infectious Disease"/>
            <person name="Wu L."/>
            <person name="Ma J."/>
        </authorList>
    </citation>
    <scope>NUCLEOTIDE SEQUENCE [LARGE SCALE GENOMIC DNA]</scope>
    <source>
        <strain evidence="1 2">NBRC 111368</strain>
    </source>
</reference>
<dbReference type="AlphaFoldDB" id="A0ABD5S5P4"/>
<evidence type="ECO:0000313" key="2">
    <source>
        <dbReference type="Proteomes" id="UP001596328"/>
    </source>
</evidence>
<dbReference type="InterPro" id="IPR018644">
    <property type="entry name" value="DUF2071"/>
</dbReference>
<dbReference type="PANTHER" id="PTHR39186:SF1">
    <property type="entry name" value="DUF2071 DOMAIN-CONTAINING PROTEIN"/>
    <property type="match status" value="1"/>
</dbReference>
<dbReference type="PANTHER" id="PTHR39186">
    <property type="entry name" value="DUF2071 FAMILY PROTEIN"/>
    <property type="match status" value="1"/>
</dbReference>